<proteinExistence type="predicted"/>
<dbReference type="EMBL" id="CP017708">
    <property type="protein sequence ID" value="AOY82444.1"/>
    <property type="molecule type" value="Genomic_DNA"/>
</dbReference>
<evidence type="ECO:0000313" key="1">
    <source>
        <dbReference type="EMBL" id="AOY82444.1"/>
    </source>
</evidence>
<evidence type="ECO:0000313" key="2">
    <source>
        <dbReference type="Proteomes" id="UP000176944"/>
    </source>
</evidence>
<name>A0A1D9G4J1_MOOP1</name>
<organism evidence="1 2">
    <name type="scientific">Moorena producens (strain JHB)</name>
    <dbReference type="NCBI Taxonomy" id="1454205"/>
    <lineage>
        <taxon>Bacteria</taxon>
        <taxon>Bacillati</taxon>
        <taxon>Cyanobacteriota</taxon>
        <taxon>Cyanophyceae</taxon>
        <taxon>Coleofasciculales</taxon>
        <taxon>Coleofasciculaceae</taxon>
        <taxon>Moorena</taxon>
    </lineage>
</organism>
<dbReference type="SUPFAM" id="SSF47240">
    <property type="entry name" value="Ferritin-like"/>
    <property type="match status" value="1"/>
</dbReference>
<dbReference type="InterPro" id="IPR009078">
    <property type="entry name" value="Ferritin-like_SF"/>
</dbReference>
<dbReference type="InterPro" id="IPR012348">
    <property type="entry name" value="RNR-like"/>
</dbReference>
<reference evidence="2" key="1">
    <citation type="submission" date="2016-10" db="EMBL/GenBank/DDBJ databases">
        <title>Comparative genomics uncovers the prolific and rare metabolic potential of the cyanobacterial genus Moorea.</title>
        <authorList>
            <person name="Leao T."/>
            <person name="Castelao G."/>
            <person name="Korobeynikov A."/>
            <person name="Monroe E.A."/>
            <person name="Podell S."/>
            <person name="Glukhov E."/>
            <person name="Allen E."/>
            <person name="Gerwick W.H."/>
            <person name="Gerwick L."/>
        </authorList>
    </citation>
    <scope>NUCLEOTIDE SEQUENCE [LARGE SCALE GENOMIC DNA]</scope>
    <source>
        <strain evidence="2">JHB</strain>
    </source>
</reference>
<sequence length="308" mass="35468">MNKSSLLEKASSQEITTRDCSVEIWMKEVAQKQRLGTTYGRDAKIILPDRVLNESPLRQSLIDEFAFKALSEDYGTRGICHLAAMAQSSEEHEFLVTQVFDEAMHARAFKHHLEEIGACDTNLDTFIREKYAEEIRFIFTPLNDFFHNVAIENKNYLGGVTILTIILEGVLAPTAEMGELKWQRLNPVASNIQHQANLDEIRHLTICANIIKEAIERNPQVLGQVGTVLYDGMELWKKIPIKDIVYKREVLFQKGMFEHKNIVGDQPLTEELRLIDSTPEQRLQLTFEWTQQMQASRIKYMGLEKLMQ</sequence>
<protein>
    <submittedName>
        <fullName evidence="1">Uncharacterized protein</fullName>
    </submittedName>
</protein>
<dbReference type="AlphaFoldDB" id="A0A1D9G4J1"/>
<dbReference type="GO" id="GO:0016491">
    <property type="term" value="F:oxidoreductase activity"/>
    <property type="evidence" value="ECO:0007669"/>
    <property type="project" value="InterPro"/>
</dbReference>
<gene>
    <name evidence="1" type="ORF">BJP36_23585</name>
</gene>
<accession>A0A1D9G4J1</accession>
<dbReference type="Gene3D" id="1.10.620.20">
    <property type="entry name" value="Ribonucleotide Reductase, subunit A"/>
    <property type="match status" value="1"/>
</dbReference>
<dbReference type="Proteomes" id="UP000176944">
    <property type="component" value="Chromosome"/>
</dbReference>